<keyword evidence="3" id="KW-1185">Reference proteome</keyword>
<gene>
    <name evidence="2" type="ORF">M23134_04594</name>
</gene>
<organism evidence="2 3">
    <name type="scientific">Microscilla marina ATCC 23134</name>
    <dbReference type="NCBI Taxonomy" id="313606"/>
    <lineage>
        <taxon>Bacteria</taxon>
        <taxon>Pseudomonadati</taxon>
        <taxon>Bacteroidota</taxon>
        <taxon>Cytophagia</taxon>
        <taxon>Cytophagales</taxon>
        <taxon>Microscillaceae</taxon>
        <taxon>Microscilla</taxon>
    </lineage>
</organism>
<sequence>MVLSVAFLFVRCSESPKSDKAKTGDAKKVDTTAVTNATTMNVDQASSKVTWVGTKLVDKHNGAFGLKSGSVAIKEGKLTGGSFIIDIKSLKVLDIPADEEGNGKLVTHLLSKDFFAADKFPESTFEIVSVEDYKEENNKDRENLDKKYTLANPTHMITGNLELKGVKKSITFPAKVAIDGDKVTAEAKFNINRKDWGMNYHADESLKDKFIRPTVHIGFNVSAKK</sequence>
<dbReference type="AlphaFoldDB" id="A1ZT96"/>
<dbReference type="SMART" id="SM00867">
    <property type="entry name" value="YceI"/>
    <property type="match status" value="1"/>
</dbReference>
<proteinExistence type="predicted"/>
<dbReference type="Proteomes" id="UP000004095">
    <property type="component" value="Unassembled WGS sequence"/>
</dbReference>
<feature type="domain" description="Lipid/polyisoprenoid-binding YceI-like" evidence="1">
    <location>
        <begin position="39"/>
        <end position="224"/>
    </location>
</feature>
<dbReference type="eggNOG" id="COG2353">
    <property type="taxonomic scope" value="Bacteria"/>
</dbReference>
<dbReference type="Pfam" id="PF04264">
    <property type="entry name" value="YceI"/>
    <property type="match status" value="1"/>
</dbReference>
<protein>
    <submittedName>
        <fullName evidence="2">YCE I like family protein</fullName>
    </submittedName>
</protein>
<dbReference type="PANTHER" id="PTHR34406">
    <property type="entry name" value="PROTEIN YCEI"/>
    <property type="match status" value="1"/>
</dbReference>
<dbReference type="Gene3D" id="2.40.128.110">
    <property type="entry name" value="Lipid/polyisoprenoid-binding, YceI-like"/>
    <property type="match status" value="1"/>
</dbReference>
<reference evidence="2 3" key="1">
    <citation type="submission" date="2007-01" db="EMBL/GenBank/DDBJ databases">
        <authorList>
            <person name="Haygood M."/>
            <person name="Podell S."/>
            <person name="Anderson C."/>
            <person name="Hopkinson B."/>
            <person name="Roe K."/>
            <person name="Barbeau K."/>
            <person name="Gaasterland T."/>
            <person name="Ferriera S."/>
            <person name="Johnson J."/>
            <person name="Kravitz S."/>
            <person name="Beeson K."/>
            <person name="Sutton G."/>
            <person name="Rogers Y.-H."/>
            <person name="Friedman R."/>
            <person name="Frazier M."/>
            <person name="Venter J.C."/>
        </authorList>
    </citation>
    <scope>NUCLEOTIDE SEQUENCE [LARGE SCALE GENOMIC DNA]</scope>
    <source>
        <strain evidence="2 3">ATCC 23134</strain>
    </source>
</reference>
<dbReference type="PANTHER" id="PTHR34406:SF1">
    <property type="entry name" value="PROTEIN YCEI"/>
    <property type="match status" value="1"/>
</dbReference>
<evidence type="ECO:0000313" key="2">
    <source>
        <dbReference type="EMBL" id="EAY26318.1"/>
    </source>
</evidence>
<evidence type="ECO:0000313" key="3">
    <source>
        <dbReference type="Proteomes" id="UP000004095"/>
    </source>
</evidence>
<evidence type="ECO:0000259" key="1">
    <source>
        <dbReference type="SMART" id="SM00867"/>
    </source>
</evidence>
<dbReference type="EMBL" id="AAWS01000035">
    <property type="protein sequence ID" value="EAY26318.1"/>
    <property type="molecule type" value="Genomic_DNA"/>
</dbReference>
<dbReference type="InterPro" id="IPR036761">
    <property type="entry name" value="TTHA0802/YceI-like_sf"/>
</dbReference>
<comment type="caution">
    <text evidence="2">The sequence shown here is derived from an EMBL/GenBank/DDBJ whole genome shotgun (WGS) entry which is preliminary data.</text>
</comment>
<name>A1ZT96_MICM2</name>
<accession>A1ZT96</accession>
<dbReference type="SUPFAM" id="SSF101874">
    <property type="entry name" value="YceI-like"/>
    <property type="match status" value="1"/>
</dbReference>
<dbReference type="InterPro" id="IPR007372">
    <property type="entry name" value="Lipid/polyisoprenoid-bd_YceI"/>
</dbReference>